<evidence type="ECO:0000313" key="3">
    <source>
        <dbReference type="Proteomes" id="UP001314263"/>
    </source>
</evidence>
<evidence type="ECO:0000256" key="1">
    <source>
        <dbReference type="SAM" id="MobiDB-lite"/>
    </source>
</evidence>
<accession>A0AAV1I7T5</accession>
<name>A0AAV1I7T5_9CHLO</name>
<comment type="caution">
    <text evidence="2">The sequence shown here is derived from an EMBL/GenBank/DDBJ whole genome shotgun (WGS) entry which is preliminary data.</text>
</comment>
<dbReference type="PANTHER" id="PTHR33559">
    <property type="entry name" value="PROTEASOME ASSEMBLY CHAPERONE 4"/>
    <property type="match status" value="1"/>
</dbReference>
<dbReference type="GO" id="GO:0043248">
    <property type="term" value="P:proteasome assembly"/>
    <property type="evidence" value="ECO:0007669"/>
    <property type="project" value="InterPro"/>
</dbReference>
<dbReference type="PANTHER" id="PTHR33559:SF1">
    <property type="entry name" value="PROTEASOME ASSEMBLY CHAPERONE 4"/>
    <property type="match status" value="1"/>
</dbReference>
<keyword evidence="3" id="KW-1185">Reference proteome</keyword>
<feature type="compositionally biased region" description="Low complexity" evidence="1">
    <location>
        <begin position="116"/>
        <end position="140"/>
    </location>
</feature>
<feature type="region of interest" description="Disordered" evidence="1">
    <location>
        <begin position="161"/>
        <end position="182"/>
    </location>
</feature>
<sequence>MEAQDIQSAHEIQSVLEATHLNGQTSEEALESGALTDSALQVGLAPSASSIALQAMGAPSAGGGAPSAARQPGSFPGQVGISTAREDASTPQESSSMLLQAERIMQQANGPPDSTPQQARQPAQHAASSAHAAPSAPHQAGRAPPQADSAVQAANGFMSGAARPAHQAGSAVQPAGSGALQTQGPMQQRCFTEELAGVKACFQLVDLGRQIYVWAGTSSGAMGCMCLASPPSPTGDGALPPVATLLRGSADSAASSAAQRLARKTGRSVALAWALPEQPPMLAILAERSIVEGLAEMSLVQRGG</sequence>
<proteinExistence type="predicted"/>
<dbReference type="InterPro" id="IPR032157">
    <property type="entry name" value="PAC4"/>
</dbReference>
<dbReference type="Proteomes" id="UP001314263">
    <property type="component" value="Unassembled WGS sequence"/>
</dbReference>
<feature type="region of interest" description="Disordered" evidence="1">
    <location>
        <begin position="57"/>
        <end position="95"/>
    </location>
</feature>
<feature type="region of interest" description="Disordered" evidence="1">
    <location>
        <begin position="107"/>
        <end position="149"/>
    </location>
</feature>
<reference evidence="2 3" key="1">
    <citation type="submission" date="2023-10" db="EMBL/GenBank/DDBJ databases">
        <authorList>
            <person name="Maclean D."/>
            <person name="Macfadyen A."/>
        </authorList>
    </citation>
    <scope>NUCLEOTIDE SEQUENCE [LARGE SCALE GENOMIC DNA]</scope>
</reference>
<protein>
    <submittedName>
        <fullName evidence="2">Uncharacterized protein</fullName>
    </submittedName>
</protein>
<gene>
    <name evidence="2" type="ORF">CVIRNUC_006325</name>
</gene>
<organism evidence="2 3">
    <name type="scientific">Coccomyxa viridis</name>
    <dbReference type="NCBI Taxonomy" id="1274662"/>
    <lineage>
        <taxon>Eukaryota</taxon>
        <taxon>Viridiplantae</taxon>
        <taxon>Chlorophyta</taxon>
        <taxon>core chlorophytes</taxon>
        <taxon>Trebouxiophyceae</taxon>
        <taxon>Trebouxiophyceae incertae sedis</taxon>
        <taxon>Coccomyxaceae</taxon>
        <taxon>Coccomyxa</taxon>
    </lineage>
</organism>
<dbReference type="EMBL" id="CAUYUE010000008">
    <property type="protein sequence ID" value="CAK0783129.1"/>
    <property type="molecule type" value="Genomic_DNA"/>
</dbReference>
<dbReference type="AlphaFoldDB" id="A0AAV1I7T5"/>
<dbReference type="Pfam" id="PF16093">
    <property type="entry name" value="PAC4"/>
    <property type="match status" value="1"/>
</dbReference>
<evidence type="ECO:0000313" key="2">
    <source>
        <dbReference type="EMBL" id="CAK0783129.1"/>
    </source>
</evidence>